<evidence type="ECO:0000256" key="4">
    <source>
        <dbReference type="ARBA" id="ARBA00022840"/>
    </source>
</evidence>
<dbReference type="PANTHER" id="PTHR11946:SF93">
    <property type="entry name" value="VALINE--TRNA LIGASE, CHLOROPLASTIC_MITOCHONDRIAL 2"/>
    <property type="match status" value="1"/>
</dbReference>
<accession>A0AA43V2W9</accession>
<gene>
    <name evidence="11" type="primary">valS</name>
    <name evidence="11" type="ORF">E4K51_27950</name>
</gene>
<dbReference type="Gene3D" id="3.40.50.620">
    <property type="entry name" value="HUPs"/>
    <property type="match status" value="1"/>
</dbReference>
<dbReference type="InterPro" id="IPR002300">
    <property type="entry name" value="aa-tRNA-synth_Ia"/>
</dbReference>
<keyword evidence="3" id="KW-0547">Nucleotide-binding</keyword>
<dbReference type="InterPro" id="IPR013155">
    <property type="entry name" value="M/V/L/I-tRNA-synth_anticd-bd"/>
</dbReference>
<protein>
    <recommendedName>
        <fullName evidence="1">valine--tRNA ligase</fullName>
        <ecNumber evidence="1">6.1.1.9</ecNumber>
    </recommendedName>
    <alternativeName>
        <fullName evidence="7">Valyl-tRNA synthetase</fullName>
    </alternativeName>
</protein>
<evidence type="ECO:0000256" key="5">
    <source>
        <dbReference type="ARBA" id="ARBA00022917"/>
    </source>
</evidence>
<evidence type="ECO:0000259" key="10">
    <source>
        <dbReference type="Pfam" id="PF08264"/>
    </source>
</evidence>
<evidence type="ECO:0000256" key="7">
    <source>
        <dbReference type="ARBA" id="ARBA00029936"/>
    </source>
</evidence>
<evidence type="ECO:0000256" key="3">
    <source>
        <dbReference type="ARBA" id="ARBA00022741"/>
    </source>
</evidence>
<sequence length="205" mass="23699">WPFSTLGWPDSESEDFKRYYPTNALVTGYDIIFFWVARMIFQGLEFTDRRPFNDVLLHGLVRAEDGRKMSKSLGNGVDPMDVIDEYGADSLRYFLATGSSPGHDLRYSTEKVESVWNFINKIWNGARFSLMNIGEDFKVEDIDLSGNLSLADKWILTRLNETIATVTDLSDKYEFGEVGRALYNFIWDDFCDWYIEMSKIPMNGN</sequence>
<keyword evidence="6" id="KW-0030">Aminoacyl-tRNA synthetase</keyword>
<dbReference type="PANTHER" id="PTHR11946">
    <property type="entry name" value="VALYL-TRNA SYNTHETASES"/>
    <property type="match status" value="1"/>
</dbReference>
<evidence type="ECO:0000256" key="2">
    <source>
        <dbReference type="ARBA" id="ARBA00022598"/>
    </source>
</evidence>
<dbReference type="InterPro" id="IPR009080">
    <property type="entry name" value="tRNAsynth_Ia_anticodon-bd"/>
</dbReference>
<dbReference type="SUPFAM" id="SSF52374">
    <property type="entry name" value="Nucleotidylyl transferase"/>
    <property type="match status" value="1"/>
</dbReference>
<dbReference type="GO" id="GO:0005829">
    <property type="term" value="C:cytosol"/>
    <property type="evidence" value="ECO:0007669"/>
    <property type="project" value="TreeGrafter"/>
</dbReference>
<reference evidence="11 12" key="1">
    <citation type="journal article" date="2019" name="Microorganisms">
        <title>Characteristics of Carbapenem-Resistant and Colistin-Resistant Escherichia coli Co-Producing NDM-1 and MCR-1 from Pig Farms in China.</title>
        <authorList>
            <person name="Peng Z."/>
            <person name="Li X."/>
            <person name="Hu Z."/>
            <person name="Li Z."/>
            <person name="Lv Y."/>
            <person name="Lei M."/>
            <person name="Wu B."/>
            <person name="Chen H."/>
            <person name="Wang X."/>
        </authorList>
    </citation>
    <scope>NUCLEOTIDE SEQUENCE [LARGE SCALE GENOMIC DNA]</scope>
    <source>
        <strain evidence="11 12">RXD010</strain>
    </source>
</reference>
<evidence type="ECO:0000313" key="12">
    <source>
        <dbReference type="Proteomes" id="UP000460351"/>
    </source>
</evidence>
<proteinExistence type="predicted"/>
<dbReference type="AlphaFoldDB" id="A0AA43V2W9"/>
<dbReference type="Gene3D" id="1.10.730.10">
    <property type="entry name" value="Isoleucyl-tRNA Synthetase, Domain 1"/>
    <property type="match status" value="1"/>
</dbReference>
<keyword evidence="2 11" id="KW-0436">Ligase</keyword>
<keyword evidence="5" id="KW-0648">Protein biosynthesis</keyword>
<dbReference type="Pfam" id="PF08264">
    <property type="entry name" value="Anticodon_1"/>
    <property type="match status" value="1"/>
</dbReference>
<dbReference type="GO" id="GO:0005524">
    <property type="term" value="F:ATP binding"/>
    <property type="evidence" value="ECO:0007669"/>
    <property type="project" value="UniProtKB-KW"/>
</dbReference>
<comment type="caution">
    <text evidence="11">The sequence shown here is derived from an EMBL/GenBank/DDBJ whole genome shotgun (WGS) entry which is preliminary data.</text>
</comment>
<feature type="non-terminal residue" evidence="11">
    <location>
        <position position="1"/>
    </location>
</feature>
<dbReference type="InterPro" id="IPR002303">
    <property type="entry name" value="Valyl-tRNA_ligase"/>
</dbReference>
<dbReference type="GO" id="GO:0004832">
    <property type="term" value="F:valine-tRNA ligase activity"/>
    <property type="evidence" value="ECO:0007669"/>
    <property type="project" value="UniProtKB-EC"/>
</dbReference>
<dbReference type="InterPro" id="IPR033705">
    <property type="entry name" value="Anticodon_Ia_Val"/>
</dbReference>
<dbReference type="InterPro" id="IPR014729">
    <property type="entry name" value="Rossmann-like_a/b/a_fold"/>
</dbReference>
<keyword evidence="4" id="KW-0067">ATP-binding</keyword>
<dbReference type="Pfam" id="PF00133">
    <property type="entry name" value="tRNA-synt_1"/>
    <property type="match status" value="1"/>
</dbReference>
<dbReference type="EMBL" id="SQQU01000291">
    <property type="protein sequence ID" value="MQS33821.1"/>
    <property type="molecule type" value="Genomic_DNA"/>
</dbReference>
<evidence type="ECO:0000256" key="6">
    <source>
        <dbReference type="ARBA" id="ARBA00023146"/>
    </source>
</evidence>
<organism evidence="11 12">
    <name type="scientific">Escherichia coli</name>
    <dbReference type="NCBI Taxonomy" id="562"/>
    <lineage>
        <taxon>Bacteria</taxon>
        <taxon>Pseudomonadati</taxon>
        <taxon>Pseudomonadota</taxon>
        <taxon>Gammaproteobacteria</taxon>
        <taxon>Enterobacterales</taxon>
        <taxon>Enterobacteriaceae</taxon>
        <taxon>Escherichia</taxon>
    </lineage>
</organism>
<evidence type="ECO:0000256" key="1">
    <source>
        <dbReference type="ARBA" id="ARBA00013169"/>
    </source>
</evidence>
<dbReference type="CDD" id="cd07962">
    <property type="entry name" value="Anticodon_Ia_Val"/>
    <property type="match status" value="1"/>
</dbReference>
<evidence type="ECO:0000256" key="8">
    <source>
        <dbReference type="ARBA" id="ARBA00047552"/>
    </source>
</evidence>
<evidence type="ECO:0000313" key="11">
    <source>
        <dbReference type="EMBL" id="MQS33821.1"/>
    </source>
</evidence>
<comment type="catalytic activity">
    <reaction evidence="8">
        <text>tRNA(Val) + L-valine + ATP = L-valyl-tRNA(Val) + AMP + diphosphate</text>
        <dbReference type="Rhea" id="RHEA:10704"/>
        <dbReference type="Rhea" id="RHEA-COMP:9672"/>
        <dbReference type="Rhea" id="RHEA-COMP:9708"/>
        <dbReference type="ChEBI" id="CHEBI:30616"/>
        <dbReference type="ChEBI" id="CHEBI:33019"/>
        <dbReference type="ChEBI" id="CHEBI:57762"/>
        <dbReference type="ChEBI" id="CHEBI:78442"/>
        <dbReference type="ChEBI" id="CHEBI:78537"/>
        <dbReference type="ChEBI" id="CHEBI:456215"/>
        <dbReference type="EC" id="6.1.1.9"/>
    </reaction>
</comment>
<dbReference type="Proteomes" id="UP000460351">
    <property type="component" value="Unassembled WGS sequence"/>
</dbReference>
<feature type="domain" description="Aminoacyl-tRNA synthetase class Ia" evidence="9">
    <location>
        <begin position="1"/>
        <end position="107"/>
    </location>
</feature>
<feature type="non-terminal residue" evidence="11">
    <location>
        <position position="205"/>
    </location>
</feature>
<evidence type="ECO:0000259" key="9">
    <source>
        <dbReference type="Pfam" id="PF00133"/>
    </source>
</evidence>
<dbReference type="SUPFAM" id="SSF47323">
    <property type="entry name" value="Anticodon-binding domain of a subclass of class I aminoacyl-tRNA synthetases"/>
    <property type="match status" value="1"/>
</dbReference>
<dbReference type="EC" id="6.1.1.9" evidence="1"/>
<name>A0AA43V2W9_ECOLX</name>
<dbReference type="GO" id="GO:0006438">
    <property type="term" value="P:valyl-tRNA aminoacylation"/>
    <property type="evidence" value="ECO:0007669"/>
    <property type="project" value="InterPro"/>
</dbReference>
<feature type="domain" description="Methionyl/Valyl/Leucyl/Isoleucyl-tRNA synthetase anticodon-binding" evidence="10">
    <location>
        <begin position="152"/>
        <end position="203"/>
    </location>
</feature>